<dbReference type="EMBL" id="CATQJL010000001">
    <property type="protein sequence ID" value="CAJ0590360.1"/>
    <property type="molecule type" value="Genomic_DNA"/>
</dbReference>
<evidence type="ECO:0000313" key="3">
    <source>
        <dbReference type="Proteomes" id="UP001176961"/>
    </source>
</evidence>
<sequence>MVHDMLVTLFILITPTVALPRLRDPFDVPEASHSKPLPNDHINPFFTFNEDEIPRMAPVDLDEEVEIAPKKKVEKLPMQKILKHHVFNEDRPIPDVMPALPIPKSAEFLEPQPGVAPKFTGSVEKEPSSTSGDFDYFNFGEGEGPVTNPAATYLAGGDFEKVSAPKCTMLGCTGPLPNDGSFSIDPPKSKGKSCHQTFVPMNGCTNNKGYPMGMLCSICCDCTASFIREMKKTHGYKINYPA</sequence>
<gene>
    <name evidence="2" type="ORF">CYNAS_LOCUS2343</name>
</gene>
<feature type="signal peptide" evidence="1">
    <location>
        <begin position="1"/>
        <end position="18"/>
    </location>
</feature>
<reference evidence="2" key="1">
    <citation type="submission" date="2023-07" db="EMBL/GenBank/DDBJ databases">
        <authorList>
            <consortium name="CYATHOMIX"/>
        </authorList>
    </citation>
    <scope>NUCLEOTIDE SEQUENCE</scope>
    <source>
        <strain evidence="2">N/A</strain>
    </source>
</reference>
<dbReference type="AlphaFoldDB" id="A0AA36DNK1"/>
<accession>A0AA36DNK1</accession>
<evidence type="ECO:0000256" key="1">
    <source>
        <dbReference type="SAM" id="SignalP"/>
    </source>
</evidence>
<protein>
    <submittedName>
        <fullName evidence="2">Uncharacterized protein</fullName>
    </submittedName>
</protein>
<evidence type="ECO:0000313" key="2">
    <source>
        <dbReference type="EMBL" id="CAJ0590360.1"/>
    </source>
</evidence>
<name>A0AA36DNK1_CYLNA</name>
<proteinExistence type="predicted"/>
<dbReference type="Proteomes" id="UP001176961">
    <property type="component" value="Unassembled WGS sequence"/>
</dbReference>
<organism evidence="2 3">
    <name type="scientific">Cylicocyclus nassatus</name>
    <name type="common">Nematode worm</name>
    <dbReference type="NCBI Taxonomy" id="53992"/>
    <lineage>
        <taxon>Eukaryota</taxon>
        <taxon>Metazoa</taxon>
        <taxon>Ecdysozoa</taxon>
        <taxon>Nematoda</taxon>
        <taxon>Chromadorea</taxon>
        <taxon>Rhabditida</taxon>
        <taxon>Rhabditina</taxon>
        <taxon>Rhabditomorpha</taxon>
        <taxon>Strongyloidea</taxon>
        <taxon>Strongylidae</taxon>
        <taxon>Cylicocyclus</taxon>
    </lineage>
</organism>
<comment type="caution">
    <text evidence="2">The sequence shown here is derived from an EMBL/GenBank/DDBJ whole genome shotgun (WGS) entry which is preliminary data.</text>
</comment>
<feature type="chain" id="PRO_5041352050" evidence="1">
    <location>
        <begin position="19"/>
        <end position="242"/>
    </location>
</feature>
<keyword evidence="3" id="KW-1185">Reference proteome</keyword>
<keyword evidence="1" id="KW-0732">Signal</keyword>